<comment type="caution">
    <text evidence="1">The sequence shown here is derived from an EMBL/GenBank/DDBJ whole genome shotgun (WGS) entry which is preliminary data.</text>
</comment>
<gene>
    <name evidence="1" type="ORF">GCM10007216_06550</name>
</gene>
<sequence length="302" mass="34799">MKFQSQFKENLLLSFQKEGEAWLAQLPELIAYCENQWELKIGDPFQLSFNYVAPATRADGTEFVVKLCIPREGFRDELEALRLFAGQGIVSVIAADEERGILLLEKLAPGTMLVEVNKEETSCRLAAKVLGELHRPAPSSSLLPTTQSREANLQRQLREHPDGKGPITRSQMEKACDIFEYLHKSSQQQFLLHGDFHHYNVLASGENEWRAIDPKGLIGEREYDVIQFLLNKLPETDILPVLRDRIDIFVDMLHLNRERLVLWGYCHSVLATSWTVDSHGNYEKRFYQAVTSFEQLLYKYRN</sequence>
<reference evidence="2" key="1">
    <citation type="journal article" date="2019" name="Int. J. Syst. Evol. Microbiol.">
        <title>The Global Catalogue of Microorganisms (GCM) 10K type strain sequencing project: providing services to taxonomists for standard genome sequencing and annotation.</title>
        <authorList>
            <consortium name="The Broad Institute Genomics Platform"/>
            <consortium name="The Broad Institute Genome Sequencing Center for Infectious Disease"/>
            <person name="Wu L."/>
            <person name="Ma J."/>
        </authorList>
    </citation>
    <scope>NUCLEOTIDE SEQUENCE [LARGE SCALE GENOMIC DNA]</scope>
    <source>
        <strain evidence="2">CCM 7282</strain>
    </source>
</reference>
<dbReference type="InterPro" id="IPR011009">
    <property type="entry name" value="Kinase-like_dom_sf"/>
</dbReference>
<evidence type="ECO:0000313" key="2">
    <source>
        <dbReference type="Proteomes" id="UP000619534"/>
    </source>
</evidence>
<dbReference type="Pfam" id="PF04655">
    <property type="entry name" value="APH_6_hur"/>
    <property type="match status" value="1"/>
</dbReference>
<accession>A0ABQ1NM26</accession>
<protein>
    <submittedName>
        <fullName evidence="1">Streptomycin 3''-kinase</fullName>
    </submittedName>
</protein>
<dbReference type="Gene3D" id="1.10.510.10">
    <property type="entry name" value="Transferase(Phosphotransferase) domain 1"/>
    <property type="match status" value="1"/>
</dbReference>
<dbReference type="Gene3D" id="1.20.1270.240">
    <property type="match status" value="1"/>
</dbReference>
<dbReference type="EMBL" id="BMCJ01000001">
    <property type="protein sequence ID" value="GGC78733.1"/>
    <property type="molecule type" value="Genomic_DNA"/>
</dbReference>
<keyword evidence="2" id="KW-1185">Reference proteome</keyword>
<name>A0ABQ1NM26_9BACI</name>
<proteinExistence type="predicted"/>
<dbReference type="InterPro" id="IPR006748">
    <property type="entry name" value="NH2Glyco/OHUrea_AB-resist_kin"/>
</dbReference>
<evidence type="ECO:0000313" key="1">
    <source>
        <dbReference type="EMBL" id="GGC78733.1"/>
    </source>
</evidence>
<dbReference type="Proteomes" id="UP000619534">
    <property type="component" value="Unassembled WGS sequence"/>
</dbReference>
<dbReference type="RefSeq" id="WP_062445312.1">
    <property type="nucleotide sequence ID" value="NZ_BMCJ01000001.1"/>
</dbReference>
<dbReference type="SUPFAM" id="SSF56112">
    <property type="entry name" value="Protein kinase-like (PK-like)"/>
    <property type="match status" value="1"/>
</dbReference>
<organism evidence="1 2">
    <name type="scientific">Thalassobacillus devorans</name>
    <dbReference type="NCBI Taxonomy" id="279813"/>
    <lineage>
        <taxon>Bacteria</taxon>
        <taxon>Bacillati</taxon>
        <taxon>Bacillota</taxon>
        <taxon>Bacilli</taxon>
        <taxon>Bacillales</taxon>
        <taxon>Bacillaceae</taxon>
        <taxon>Thalassobacillus</taxon>
    </lineage>
</organism>